<gene>
    <name evidence="1" type="ORF">HU200_029229</name>
</gene>
<name>A0A835C4N0_9POAL</name>
<evidence type="ECO:0000313" key="1">
    <source>
        <dbReference type="EMBL" id="KAF8711213.1"/>
    </source>
</evidence>
<dbReference type="AlphaFoldDB" id="A0A835C4N0"/>
<keyword evidence="2" id="KW-1185">Reference proteome</keyword>
<sequence>MTPGRASSLACSCTAAAAQCIQRAPTMSTSLVIDPWLVLMHD</sequence>
<comment type="caution">
    <text evidence="1">The sequence shown here is derived from an EMBL/GenBank/DDBJ whole genome shotgun (WGS) entry which is preliminary data.</text>
</comment>
<protein>
    <submittedName>
        <fullName evidence="1">Uncharacterized protein</fullName>
    </submittedName>
</protein>
<evidence type="ECO:0000313" key="2">
    <source>
        <dbReference type="Proteomes" id="UP000636709"/>
    </source>
</evidence>
<proteinExistence type="predicted"/>
<organism evidence="1 2">
    <name type="scientific">Digitaria exilis</name>
    <dbReference type="NCBI Taxonomy" id="1010633"/>
    <lineage>
        <taxon>Eukaryota</taxon>
        <taxon>Viridiplantae</taxon>
        <taxon>Streptophyta</taxon>
        <taxon>Embryophyta</taxon>
        <taxon>Tracheophyta</taxon>
        <taxon>Spermatophyta</taxon>
        <taxon>Magnoliopsida</taxon>
        <taxon>Liliopsida</taxon>
        <taxon>Poales</taxon>
        <taxon>Poaceae</taxon>
        <taxon>PACMAD clade</taxon>
        <taxon>Panicoideae</taxon>
        <taxon>Panicodae</taxon>
        <taxon>Paniceae</taxon>
        <taxon>Anthephorinae</taxon>
        <taxon>Digitaria</taxon>
    </lineage>
</organism>
<dbReference type="EMBL" id="JACEFO010001753">
    <property type="protein sequence ID" value="KAF8711213.1"/>
    <property type="molecule type" value="Genomic_DNA"/>
</dbReference>
<accession>A0A835C4N0</accession>
<dbReference type="Proteomes" id="UP000636709">
    <property type="component" value="Unassembled WGS sequence"/>
</dbReference>
<reference evidence="1" key="1">
    <citation type="submission" date="2020-07" db="EMBL/GenBank/DDBJ databases">
        <title>Genome sequence and genetic diversity analysis of an under-domesticated orphan crop, white fonio (Digitaria exilis).</title>
        <authorList>
            <person name="Bennetzen J.L."/>
            <person name="Chen S."/>
            <person name="Ma X."/>
            <person name="Wang X."/>
            <person name="Yssel A.E.J."/>
            <person name="Chaluvadi S.R."/>
            <person name="Johnson M."/>
            <person name="Gangashetty P."/>
            <person name="Hamidou F."/>
            <person name="Sanogo M.D."/>
            <person name="Zwaenepoel A."/>
            <person name="Wallace J."/>
            <person name="Van De Peer Y."/>
            <person name="Van Deynze A."/>
        </authorList>
    </citation>
    <scope>NUCLEOTIDE SEQUENCE</scope>
    <source>
        <tissue evidence="1">Leaves</tissue>
    </source>
</reference>